<sequence length="254" mass="27100">MNVPSEQNRSATGRTLTWEELEALRQARDGTTPSEPTFSSEAPTVDTVRAQKVLRNTFMLLALTLGFSALTAGAAMMLGLPHPGIIVTLIGYFGLLFLVHKLANRPAGIAAVFALTGFMGYTLGPILSAYLKLPNGPEIIFQAFAATAVIFLALAAYASTTKRDLSFLGGFLFVGILVAFLAGLAAIFFEIPALSLTVSAAFVLLMAGFILFEVNQIVRGGETNYILATVALFVSIYNLFTSLLHLLGVLNSDE</sequence>
<name>A0A2Z6DVZ4_HYDTE</name>
<gene>
    <name evidence="7" type="ORF">HPTL_0317</name>
</gene>
<comment type="subcellular location">
    <subcellularLocation>
        <location evidence="1">Cell membrane</location>
        <topology evidence="1">Multi-pass membrane protein</topology>
    </subcellularLocation>
</comment>
<dbReference type="PANTHER" id="PTHR23291:SF115">
    <property type="entry name" value="MODULATOR OF FTSH PROTEASE YCCA"/>
    <property type="match status" value="1"/>
</dbReference>
<keyword evidence="2" id="KW-1003">Cell membrane</keyword>
<keyword evidence="5 6" id="KW-0472">Membrane</keyword>
<dbReference type="PANTHER" id="PTHR23291">
    <property type="entry name" value="BAX INHIBITOR-RELATED"/>
    <property type="match status" value="1"/>
</dbReference>
<feature type="transmembrane region" description="Helical" evidence="6">
    <location>
        <begin position="107"/>
        <end position="127"/>
    </location>
</feature>
<dbReference type="OrthoDB" id="9813298at2"/>
<organism evidence="7 8">
    <name type="scientific">Hydrogenophilus thermoluteolus</name>
    <name type="common">Pseudomonas hydrogenothermophila</name>
    <dbReference type="NCBI Taxonomy" id="297"/>
    <lineage>
        <taxon>Bacteria</taxon>
        <taxon>Pseudomonadati</taxon>
        <taxon>Pseudomonadota</taxon>
        <taxon>Hydrogenophilia</taxon>
        <taxon>Hydrogenophilales</taxon>
        <taxon>Hydrogenophilaceae</taxon>
        <taxon>Hydrogenophilus</taxon>
    </lineage>
</organism>
<dbReference type="InterPro" id="IPR006214">
    <property type="entry name" value="Bax_inhibitor_1-related"/>
</dbReference>
<accession>A0A2Z6DVZ4</accession>
<dbReference type="GO" id="GO:0005886">
    <property type="term" value="C:plasma membrane"/>
    <property type="evidence" value="ECO:0007669"/>
    <property type="project" value="UniProtKB-SubCell"/>
</dbReference>
<feature type="transmembrane region" description="Helical" evidence="6">
    <location>
        <begin position="193"/>
        <end position="212"/>
    </location>
</feature>
<evidence type="ECO:0000256" key="2">
    <source>
        <dbReference type="ARBA" id="ARBA00022475"/>
    </source>
</evidence>
<evidence type="ECO:0000256" key="3">
    <source>
        <dbReference type="ARBA" id="ARBA00022692"/>
    </source>
</evidence>
<comment type="similarity">
    <text evidence="6">Belongs to the BI1 family.</text>
</comment>
<feature type="transmembrane region" description="Helical" evidence="6">
    <location>
        <begin position="139"/>
        <end position="158"/>
    </location>
</feature>
<dbReference type="KEGG" id="htl:HPTL_0317"/>
<dbReference type="EMBL" id="AP018558">
    <property type="protein sequence ID" value="BBD76585.1"/>
    <property type="molecule type" value="Genomic_DNA"/>
</dbReference>
<dbReference type="CDD" id="cd10433">
    <property type="entry name" value="YccA_like"/>
    <property type="match status" value="1"/>
</dbReference>
<reference evidence="7 8" key="1">
    <citation type="submission" date="2018-04" db="EMBL/GenBank/DDBJ databases">
        <title>Complete genome sequence of Hydrogenophilus thermoluteolus TH-1.</title>
        <authorList>
            <person name="Arai H."/>
        </authorList>
    </citation>
    <scope>NUCLEOTIDE SEQUENCE [LARGE SCALE GENOMIC DNA]</scope>
    <source>
        <strain evidence="7 8">TH-1</strain>
    </source>
</reference>
<keyword evidence="4 6" id="KW-1133">Transmembrane helix</keyword>
<evidence type="ECO:0000256" key="1">
    <source>
        <dbReference type="ARBA" id="ARBA00004651"/>
    </source>
</evidence>
<dbReference type="Pfam" id="PF01027">
    <property type="entry name" value="Bax1-I"/>
    <property type="match status" value="1"/>
</dbReference>
<dbReference type="AlphaFoldDB" id="A0A2Z6DVZ4"/>
<dbReference type="Proteomes" id="UP000262004">
    <property type="component" value="Chromosome"/>
</dbReference>
<protein>
    <submittedName>
        <fullName evidence="7">BAX inhibitor (BI)-1/YccA family protein</fullName>
    </submittedName>
</protein>
<feature type="transmembrane region" description="Helical" evidence="6">
    <location>
        <begin position="224"/>
        <end position="247"/>
    </location>
</feature>
<evidence type="ECO:0000313" key="8">
    <source>
        <dbReference type="Proteomes" id="UP000262004"/>
    </source>
</evidence>
<evidence type="ECO:0000256" key="6">
    <source>
        <dbReference type="RuleBase" id="RU004379"/>
    </source>
</evidence>
<feature type="transmembrane region" description="Helical" evidence="6">
    <location>
        <begin position="84"/>
        <end position="100"/>
    </location>
</feature>
<keyword evidence="8" id="KW-1185">Reference proteome</keyword>
<feature type="transmembrane region" description="Helical" evidence="6">
    <location>
        <begin position="58"/>
        <end position="78"/>
    </location>
</feature>
<evidence type="ECO:0000256" key="5">
    <source>
        <dbReference type="ARBA" id="ARBA00023136"/>
    </source>
</evidence>
<proteinExistence type="inferred from homology"/>
<feature type="transmembrane region" description="Helical" evidence="6">
    <location>
        <begin position="165"/>
        <end position="187"/>
    </location>
</feature>
<evidence type="ECO:0000256" key="4">
    <source>
        <dbReference type="ARBA" id="ARBA00022989"/>
    </source>
</evidence>
<keyword evidence="3 6" id="KW-0812">Transmembrane</keyword>
<evidence type="ECO:0000313" key="7">
    <source>
        <dbReference type="EMBL" id="BBD76585.1"/>
    </source>
</evidence>